<name>A0A1T5MAP3_9BACT</name>
<keyword evidence="1" id="KW-1133">Transmembrane helix</keyword>
<dbReference type="RefSeq" id="WP_079689374.1">
    <property type="nucleotide sequence ID" value="NZ_FUZU01000004.1"/>
</dbReference>
<feature type="transmembrane region" description="Helical" evidence="1">
    <location>
        <begin position="24"/>
        <end position="44"/>
    </location>
</feature>
<keyword evidence="3" id="KW-1185">Reference proteome</keyword>
<evidence type="ECO:0008006" key="4">
    <source>
        <dbReference type="Google" id="ProtNLM"/>
    </source>
</evidence>
<dbReference type="STRING" id="688867.SAMN05660236_4839"/>
<dbReference type="OrthoDB" id="1273979at2"/>
<sequence>MNSVYKINKGINKPIEFKGLKAQYIGYLGIGILLLLIIFAILYISGLNMFVCLGVILLLGTLLFLGIYRLSDTYGQHGLVKKLAKRNIPEHLECPSRKIFLRLSAKMQHVNPHN</sequence>
<keyword evidence="1" id="KW-0472">Membrane</keyword>
<dbReference type="EMBL" id="FUZU01000004">
    <property type="protein sequence ID" value="SKC85163.1"/>
    <property type="molecule type" value="Genomic_DNA"/>
</dbReference>
<evidence type="ECO:0000313" key="2">
    <source>
        <dbReference type="EMBL" id="SKC85163.1"/>
    </source>
</evidence>
<keyword evidence="1" id="KW-0812">Transmembrane</keyword>
<protein>
    <recommendedName>
        <fullName evidence="4">DUF4133 domain-containing protein</fullName>
    </recommendedName>
</protein>
<dbReference type="Proteomes" id="UP000190961">
    <property type="component" value="Unassembled WGS sequence"/>
</dbReference>
<dbReference type="InterPro" id="IPR025407">
    <property type="entry name" value="DUF4133"/>
</dbReference>
<organism evidence="2 3">
    <name type="scientific">Ohtaekwangia koreensis</name>
    <dbReference type="NCBI Taxonomy" id="688867"/>
    <lineage>
        <taxon>Bacteria</taxon>
        <taxon>Pseudomonadati</taxon>
        <taxon>Bacteroidota</taxon>
        <taxon>Cytophagia</taxon>
        <taxon>Cytophagales</taxon>
        <taxon>Fulvivirgaceae</taxon>
        <taxon>Ohtaekwangia</taxon>
    </lineage>
</organism>
<proteinExistence type="predicted"/>
<reference evidence="2 3" key="1">
    <citation type="submission" date="2017-02" db="EMBL/GenBank/DDBJ databases">
        <authorList>
            <person name="Peterson S.W."/>
        </authorList>
    </citation>
    <scope>NUCLEOTIDE SEQUENCE [LARGE SCALE GENOMIC DNA]</scope>
    <source>
        <strain evidence="2 3">DSM 25262</strain>
    </source>
</reference>
<feature type="transmembrane region" description="Helical" evidence="1">
    <location>
        <begin position="50"/>
        <end position="68"/>
    </location>
</feature>
<dbReference type="AlphaFoldDB" id="A0A1T5MAP3"/>
<evidence type="ECO:0000313" key="3">
    <source>
        <dbReference type="Proteomes" id="UP000190961"/>
    </source>
</evidence>
<accession>A0A1T5MAP3</accession>
<dbReference type="Pfam" id="PF13571">
    <property type="entry name" value="DUF4133"/>
    <property type="match status" value="1"/>
</dbReference>
<gene>
    <name evidence="2" type="ORF">SAMN05660236_4839</name>
</gene>
<evidence type="ECO:0000256" key="1">
    <source>
        <dbReference type="SAM" id="Phobius"/>
    </source>
</evidence>